<evidence type="ECO:0000259" key="1">
    <source>
        <dbReference type="Pfam" id="PF22674"/>
    </source>
</evidence>
<dbReference type="Gene3D" id="3.40.50.720">
    <property type="entry name" value="NAD(P)-binding Rossmann-like Domain"/>
    <property type="match status" value="1"/>
</dbReference>
<dbReference type="HOGENOM" id="CLU_911202_0_0_9"/>
<dbReference type="KEGG" id="cac:CA_C2184"/>
<organism evidence="2 3">
    <name type="scientific">Clostridium acetobutylicum (strain ATCC 824 / DSM 792 / JCM 1419 / IAM 19013 / LMG 5710 / NBRC 13948 / NRRL B-527 / VKM B-1787 / 2291 / W)</name>
    <dbReference type="NCBI Taxonomy" id="272562"/>
    <lineage>
        <taxon>Bacteria</taxon>
        <taxon>Bacillati</taxon>
        <taxon>Bacillota</taxon>
        <taxon>Clostridia</taxon>
        <taxon>Eubacteriales</taxon>
        <taxon>Clostridiaceae</taxon>
        <taxon>Clostridium</taxon>
    </lineage>
</organism>
<dbReference type="EMBL" id="AE001437">
    <property type="protein sequence ID" value="AAK80142.1"/>
    <property type="molecule type" value="Genomic_DNA"/>
</dbReference>
<keyword evidence="3" id="KW-1185">Reference proteome</keyword>
<dbReference type="eggNOG" id="COG3955">
    <property type="taxonomic scope" value="Bacteria"/>
</dbReference>
<proteinExistence type="predicted"/>
<feature type="domain" description="C2185-like N-terminal" evidence="1">
    <location>
        <begin position="1"/>
        <end position="89"/>
    </location>
</feature>
<dbReference type="Pfam" id="PF22674">
    <property type="entry name" value="C2185-like_N"/>
    <property type="match status" value="1"/>
</dbReference>
<dbReference type="PIR" id="C97169">
    <property type="entry name" value="C97169"/>
</dbReference>
<dbReference type="RefSeq" id="WP_010965483.1">
    <property type="nucleotide sequence ID" value="NC_003030.1"/>
</dbReference>
<dbReference type="Pfam" id="PF08942">
    <property type="entry name" value="DUF1919"/>
    <property type="match status" value="1"/>
</dbReference>
<name>Q97H29_CLOAB</name>
<dbReference type="GeneID" id="44998663"/>
<gene>
    <name evidence="2" type="ordered locus">CA_C2184</name>
</gene>
<dbReference type="PATRIC" id="fig|272562.8.peg.2385"/>
<reference evidence="2 3" key="1">
    <citation type="journal article" date="2001" name="J. Bacteriol.">
        <title>Genome sequence and comparative analysis of the solvent-producing bacterium Clostridium acetobutylicum.</title>
        <authorList>
            <person name="Nolling J."/>
            <person name="Breton G."/>
            <person name="Omelchenko M.V."/>
            <person name="Makarova K.S."/>
            <person name="Zeng Q."/>
            <person name="Gibson R."/>
            <person name="Lee H.M."/>
            <person name="Dubois J."/>
            <person name="Qiu D."/>
            <person name="Hitti J."/>
            <person name="Wolf Y.I."/>
            <person name="Tatusov R.L."/>
            <person name="Sabathe F."/>
            <person name="Doucette-Stamm L."/>
            <person name="Soucaille P."/>
            <person name="Daly M.J."/>
            <person name="Bennett G.N."/>
            <person name="Koonin E.V."/>
            <person name="Smith D.R."/>
        </authorList>
    </citation>
    <scope>NUCLEOTIDE SEQUENCE [LARGE SCALE GENOMIC DNA]</scope>
    <source>
        <strain evidence="3">ATCC 824 / DSM 792 / JCM 1419 / LMG 5710 / VKM B-1787</strain>
    </source>
</reference>
<dbReference type="InterPro" id="IPR015037">
    <property type="entry name" value="DUF1919"/>
</dbReference>
<dbReference type="InterPro" id="IPR037226">
    <property type="entry name" value="CAC2185-like_sf"/>
</dbReference>
<dbReference type="SUPFAM" id="SSF142795">
    <property type="entry name" value="CAC2185-like"/>
    <property type="match status" value="1"/>
</dbReference>
<dbReference type="STRING" id="272562.CA_C2184"/>
<sequence>MYKCLIWGVSDEYTMAYDKLLFEILKKNLSIEALISKDKYAEYIDGKKVIDKTEISNYQFDYIIIFNKERYSDIKNEALELGIPERKILNGKVFFTSNFDFKRYCKLIENPITIISNNCWGGKISNHLGLKFNSPFINLFLELDDYMKFLENMDYYLDQELQVDDEGDVYSCDIPKGSLGSGDNKIIINFNHNASFEEAKNDWERRKKRINRKNLFIKMTLPANNEELVKRFDNLPYKNKVCFYPRPMKYKSIVFCPRYIWKCKNMARKTSNYDLVYFVMDTNWLQKSCDILKMLCGEDDFIREK</sequence>
<dbReference type="InterPro" id="IPR054601">
    <property type="entry name" value="C2185-like_N"/>
</dbReference>
<dbReference type="OrthoDB" id="6636518at2"/>
<dbReference type="Proteomes" id="UP000000814">
    <property type="component" value="Chromosome"/>
</dbReference>
<evidence type="ECO:0000313" key="3">
    <source>
        <dbReference type="Proteomes" id="UP000000814"/>
    </source>
</evidence>
<evidence type="ECO:0000313" key="2">
    <source>
        <dbReference type="EMBL" id="AAK80142.1"/>
    </source>
</evidence>
<dbReference type="AlphaFoldDB" id="Q97H29"/>
<protein>
    <submittedName>
        <fullName evidence="2">Uncharacterized protein, homolog HI1244 from Haemophilus influenzae</fullName>
    </submittedName>
</protein>
<accession>Q97H29</accession>